<evidence type="ECO:0000313" key="2">
    <source>
        <dbReference type="EMBL" id="QHT08999.1"/>
    </source>
</evidence>
<accession>A0A6C0CZ93</accession>
<reference evidence="2" key="1">
    <citation type="journal article" date="2020" name="Nature">
        <title>Giant virus diversity and host interactions through global metagenomics.</title>
        <authorList>
            <person name="Schulz F."/>
            <person name="Roux S."/>
            <person name="Paez-Espino D."/>
            <person name="Jungbluth S."/>
            <person name="Walsh D.A."/>
            <person name="Denef V.J."/>
            <person name="McMahon K.D."/>
            <person name="Konstantinidis K.T."/>
            <person name="Eloe-Fadrosh E.A."/>
            <person name="Kyrpides N.C."/>
            <person name="Woyke T."/>
        </authorList>
    </citation>
    <scope>NUCLEOTIDE SEQUENCE</scope>
    <source>
        <strain evidence="2">GVMAG-M-3300023109-53</strain>
    </source>
</reference>
<sequence length="103" mass="12263">MKNLHEKIFYGALYLSYILYLVAFFQIDQYNPRYLNILDSFIKYYVILFLLIKFNPFVKSKFTEFDRTVVFSSAIFLLTTTAFSNIAEKLDLTELIKLSKVFK</sequence>
<evidence type="ECO:0000256" key="1">
    <source>
        <dbReference type="SAM" id="Phobius"/>
    </source>
</evidence>
<protein>
    <submittedName>
        <fullName evidence="2">Uncharacterized protein</fullName>
    </submittedName>
</protein>
<keyword evidence="1" id="KW-0812">Transmembrane</keyword>
<organism evidence="2">
    <name type="scientific">viral metagenome</name>
    <dbReference type="NCBI Taxonomy" id="1070528"/>
    <lineage>
        <taxon>unclassified sequences</taxon>
        <taxon>metagenomes</taxon>
        <taxon>organismal metagenomes</taxon>
    </lineage>
</organism>
<proteinExistence type="predicted"/>
<feature type="transmembrane region" description="Helical" evidence="1">
    <location>
        <begin position="33"/>
        <end position="52"/>
    </location>
</feature>
<dbReference type="AlphaFoldDB" id="A0A6C0CZ93"/>
<feature type="transmembrane region" description="Helical" evidence="1">
    <location>
        <begin position="7"/>
        <end position="27"/>
    </location>
</feature>
<keyword evidence="1" id="KW-0472">Membrane</keyword>
<keyword evidence="1" id="KW-1133">Transmembrane helix</keyword>
<dbReference type="EMBL" id="MN739505">
    <property type="protein sequence ID" value="QHT08999.1"/>
    <property type="molecule type" value="Genomic_DNA"/>
</dbReference>
<name>A0A6C0CZ93_9ZZZZ</name>